<evidence type="ECO:0000313" key="3">
    <source>
        <dbReference type="Proteomes" id="UP001066276"/>
    </source>
</evidence>
<dbReference type="Proteomes" id="UP001066276">
    <property type="component" value="Chromosome 6"/>
</dbReference>
<feature type="region of interest" description="Disordered" evidence="1">
    <location>
        <begin position="1"/>
        <end position="21"/>
    </location>
</feature>
<protein>
    <submittedName>
        <fullName evidence="2">Uncharacterized protein</fullName>
    </submittedName>
</protein>
<keyword evidence="3" id="KW-1185">Reference proteome</keyword>
<reference evidence="2" key="1">
    <citation type="journal article" date="2022" name="bioRxiv">
        <title>Sequencing and chromosome-scale assembly of the giantPleurodeles waltlgenome.</title>
        <authorList>
            <person name="Brown T."/>
            <person name="Elewa A."/>
            <person name="Iarovenko S."/>
            <person name="Subramanian E."/>
            <person name="Araus A.J."/>
            <person name="Petzold A."/>
            <person name="Susuki M."/>
            <person name="Suzuki K.-i.T."/>
            <person name="Hayashi T."/>
            <person name="Toyoda A."/>
            <person name="Oliveira C."/>
            <person name="Osipova E."/>
            <person name="Leigh N.D."/>
            <person name="Simon A."/>
            <person name="Yun M.H."/>
        </authorList>
    </citation>
    <scope>NUCLEOTIDE SEQUENCE</scope>
    <source>
        <strain evidence="2">20211129_DDA</strain>
        <tissue evidence="2">Liver</tissue>
    </source>
</reference>
<name>A0AAV7Q6X6_PLEWA</name>
<accession>A0AAV7Q6X6</accession>
<sequence>MVKHERSASNTSSVRRLSGTMGPQPGLLAFLLRENPGRWGGQRNQSVESKGGYYRRRWWCCSWKPAVSSQCRESYDKSSRVTVGVRCRERGVATQNSHQDAPLRSSRTAPDILQIPALLVILQGDIMVGAIEPHTDAGSAPEPAVRTVGAAGGLYGCAGLARHSCGRGEPRYSEGGKTRRRMSPLKPWVSLRLRERIRWLL</sequence>
<comment type="caution">
    <text evidence="2">The sequence shown here is derived from an EMBL/GenBank/DDBJ whole genome shotgun (WGS) entry which is preliminary data.</text>
</comment>
<proteinExistence type="predicted"/>
<evidence type="ECO:0000256" key="1">
    <source>
        <dbReference type="SAM" id="MobiDB-lite"/>
    </source>
</evidence>
<dbReference type="AlphaFoldDB" id="A0AAV7Q6X6"/>
<dbReference type="EMBL" id="JANPWB010000010">
    <property type="protein sequence ID" value="KAJ1136326.1"/>
    <property type="molecule type" value="Genomic_DNA"/>
</dbReference>
<evidence type="ECO:0000313" key="2">
    <source>
        <dbReference type="EMBL" id="KAJ1136326.1"/>
    </source>
</evidence>
<gene>
    <name evidence="2" type="ORF">NDU88_002743</name>
</gene>
<organism evidence="2 3">
    <name type="scientific">Pleurodeles waltl</name>
    <name type="common">Iberian ribbed newt</name>
    <dbReference type="NCBI Taxonomy" id="8319"/>
    <lineage>
        <taxon>Eukaryota</taxon>
        <taxon>Metazoa</taxon>
        <taxon>Chordata</taxon>
        <taxon>Craniata</taxon>
        <taxon>Vertebrata</taxon>
        <taxon>Euteleostomi</taxon>
        <taxon>Amphibia</taxon>
        <taxon>Batrachia</taxon>
        <taxon>Caudata</taxon>
        <taxon>Salamandroidea</taxon>
        <taxon>Salamandridae</taxon>
        <taxon>Pleurodelinae</taxon>
        <taxon>Pleurodeles</taxon>
    </lineage>
</organism>